<evidence type="ECO:0000313" key="4">
    <source>
        <dbReference type="Proteomes" id="UP000630615"/>
    </source>
</evidence>
<dbReference type="Proteomes" id="UP000630615">
    <property type="component" value="Unassembled WGS sequence"/>
</dbReference>
<dbReference type="EMBL" id="BMKI01000015">
    <property type="protein sequence ID" value="GGD03406.1"/>
    <property type="molecule type" value="Genomic_DNA"/>
</dbReference>
<accession>A0ABQ1PT96</accession>
<name>A0ABQ1PT96_9ENTE</name>
<evidence type="ECO:0000256" key="1">
    <source>
        <dbReference type="SAM" id="Coils"/>
    </source>
</evidence>
<feature type="coiled-coil region" evidence="1">
    <location>
        <begin position="4"/>
        <end position="45"/>
    </location>
</feature>
<organism evidence="3 4">
    <name type="scientific">Enterococcus wangshanyuanii</name>
    <dbReference type="NCBI Taxonomy" id="2005703"/>
    <lineage>
        <taxon>Bacteria</taxon>
        <taxon>Bacillati</taxon>
        <taxon>Bacillota</taxon>
        <taxon>Bacilli</taxon>
        <taxon>Lactobacillales</taxon>
        <taxon>Enterococcaceae</taxon>
        <taxon>Enterococcus</taxon>
    </lineage>
</organism>
<protein>
    <recommendedName>
        <fullName evidence="5">DUF4315 family protein</fullName>
    </recommendedName>
</protein>
<keyword evidence="1" id="KW-0175">Coiled coil</keyword>
<sequence>MSRIEELEKKQKRLENDLKKAKERLKKQQETVTKKENELKQLEAEVVSTFLVENDLTLTDLKSLLAPNQSTPPALEETPKDNEGGTEHV</sequence>
<keyword evidence="4" id="KW-1185">Reference proteome</keyword>
<dbReference type="RefSeq" id="WP_088272029.1">
    <property type="nucleotide sequence ID" value="NZ_BMKI01000015.1"/>
</dbReference>
<comment type="caution">
    <text evidence="3">The sequence shown here is derived from an EMBL/GenBank/DDBJ whole genome shotgun (WGS) entry which is preliminary data.</text>
</comment>
<evidence type="ECO:0000313" key="3">
    <source>
        <dbReference type="EMBL" id="GGD03406.1"/>
    </source>
</evidence>
<proteinExistence type="predicted"/>
<feature type="region of interest" description="Disordered" evidence="2">
    <location>
        <begin position="65"/>
        <end position="89"/>
    </location>
</feature>
<feature type="compositionally biased region" description="Basic and acidic residues" evidence="2">
    <location>
        <begin position="77"/>
        <end position="89"/>
    </location>
</feature>
<gene>
    <name evidence="3" type="ORF">GCM10011573_36080</name>
</gene>
<evidence type="ECO:0008006" key="5">
    <source>
        <dbReference type="Google" id="ProtNLM"/>
    </source>
</evidence>
<evidence type="ECO:0000256" key="2">
    <source>
        <dbReference type="SAM" id="MobiDB-lite"/>
    </source>
</evidence>
<reference evidence="4" key="1">
    <citation type="journal article" date="2019" name="Int. J. Syst. Evol. Microbiol.">
        <title>The Global Catalogue of Microorganisms (GCM) 10K type strain sequencing project: providing services to taxonomists for standard genome sequencing and annotation.</title>
        <authorList>
            <consortium name="The Broad Institute Genomics Platform"/>
            <consortium name="The Broad Institute Genome Sequencing Center for Infectious Disease"/>
            <person name="Wu L."/>
            <person name="Ma J."/>
        </authorList>
    </citation>
    <scope>NUCLEOTIDE SEQUENCE [LARGE SCALE GENOMIC DNA]</scope>
    <source>
        <strain evidence="4">CGMCC 1.15942</strain>
    </source>
</reference>